<sequence>MVTVYTYRVDITLVDPRQDNCYLTVNNAIVTASQPIAAGVPIDRKLIRTVAAAMRRHSGIPVKSSGIDIEWIQFIGAAEVESF</sequence>
<protein>
    <submittedName>
        <fullName evidence="1">Uncharacterized protein</fullName>
    </submittedName>
</protein>
<name>A0A2S9WZ76_9NEIS</name>
<dbReference type="Proteomes" id="UP000239469">
    <property type="component" value="Unassembled WGS sequence"/>
</dbReference>
<reference evidence="1 2" key="1">
    <citation type="submission" date="2017-01" db="EMBL/GenBank/DDBJ databases">
        <title>New insights into the genetic diversity of Chromobacterium isolated from tropical freshwater lake.</title>
        <authorList>
            <person name="Santos A.B."/>
            <person name="Nascimento A.M."/>
            <person name="Da Silva P.C."/>
        </authorList>
    </citation>
    <scope>NUCLEOTIDE SEQUENCE [LARGE SCALE GENOMIC DNA]</scope>
    <source>
        <strain evidence="1 2">56AF</strain>
    </source>
</reference>
<evidence type="ECO:0000313" key="1">
    <source>
        <dbReference type="EMBL" id="PRP68777.1"/>
    </source>
</evidence>
<accession>A0A2S9WZ76</accession>
<dbReference type="AlphaFoldDB" id="A0A2S9WZ76"/>
<evidence type="ECO:0000313" key="2">
    <source>
        <dbReference type="Proteomes" id="UP000239469"/>
    </source>
</evidence>
<organism evidence="1 2">
    <name type="scientific">Chromobacterium amazonense</name>
    <dbReference type="NCBI Taxonomy" id="1382803"/>
    <lineage>
        <taxon>Bacteria</taxon>
        <taxon>Pseudomonadati</taxon>
        <taxon>Pseudomonadota</taxon>
        <taxon>Betaproteobacteria</taxon>
        <taxon>Neisseriales</taxon>
        <taxon>Chromobacteriaceae</taxon>
        <taxon>Chromobacterium</taxon>
    </lineage>
</organism>
<gene>
    <name evidence="1" type="ORF">BUE93_20220</name>
</gene>
<comment type="caution">
    <text evidence="1">The sequence shown here is derived from an EMBL/GenBank/DDBJ whole genome shotgun (WGS) entry which is preliminary data.</text>
</comment>
<dbReference type="RefSeq" id="WP_106078019.1">
    <property type="nucleotide sequence ID" value="NZ_MTBD01000037.1"/>
</dbReference>
<proteinExistence type="predicted"/>
<dbReference type="EMBL" id="MTBD01000037">
    <property type="protein sequence ID" value="PRP68777.1"/>
    <property type="molecule type" value="Genomic_DNA"/>
</dbReference>